<evidence type="ECO:0000313" key="4">
    <source>
        <dbReference type="Proteomes" id="UP001499884"/>
    </source>
</evidence>
<sequence>MTGFPARTVCYAAGVCLPAIPEAASMAREFTRHTLTAWDLPAHRDDAELIVSELVANAVTHAARQAACADREVGVRLALRDAGLLVEVRDAADGRPGVPDQSEEAESGRGLFLVEALSRSWGVRGGAGSPGKVVWAELPPAPRPLPLLPPLPPRPAGAGAPALISAVRHRVDTAVLTRVLTGLVRLAATD</sequence>
<dbReference type="InterPro" id="IPR036890">
    <property type="entry name" value="HATPase_C_sf"/>
</dbReference>
<dbReference type="CDD" id="cd16936">
    <property type="entry name" value="HATPase_RsbW-like"/>
    <property type="match status" value="1"/>
</dbReference>
<gene>
    <name evidence="3" type="ORF">GCM10023082_52340</name>
</gene>
<evidence type="ECO:0000259" key="2">
    <source>
        <dbReference type="Pfam" id="PF13581"/>
    </source>
</evidence>
<dbReference type="PANTHER" id="PTHR35526:SF3">
    <property type="entry name" value="ANTI-SIGMA-F FACTOR RSBW"/>
    <property type="match status" value="1"/>
</dbReference>
<dbReference type="InterPro" id="IPR050267">
    <property type="entry name" value="Anti-sigma-factor_SerPK"/>
</dbReference>
<dbReference type="Gene3D" id="3.30.565.10">
    <property type="entry name" value="Histidine kinase-like ATPase, C-terminal domain"/>
    <property type="match status" value="1"/>
</dbReference>
<evidence type="ECO:0000313" key="3">
    <source>
        <dbReference type="EMBL" id="GAA3749888.1"/>
    </source>
</evidence>
<reference evidence="4" key="1">
    <citation type="journal article" date="2019" name="Int. J. Syst. Evol. Microbiol.">
        <title>The Global Catalogue of Microorganisms (GCM) 10K type strain sequencing project: providing services to taxonomists for standard genome sequencing and annotation.</title>
        <authorList>
            <consortium name="The Broad Institute Genomics Platform"/>
            <consortium name="The Broad Institute Genome Sequencing Center for Infectious Disease"/>
            <person name="Wu L."/>
            <person name="Ma J."/>
        </authorList>
    </citation>
    <scope>NUCLEOTIDE SEQUENCE [LARGE SCALE GENOMIC DNA]</scope>
    <source>
        <strain evidence="4">JCM 30846</strain>
    </source>
</reference>
<keyword evidence="1" id="KW-0723">Serine/threonine-protein kinase</keyword>
<accession>A0ABP7FXI4</accession>
<dbReference type="PANTHER" id="PTHR35526">
    <property type="entry name" value="ANTI-SIGMA-F FACTOR RSBW-RELATED"/>
    <property type="match status" value="1"/>
</dbReference>
<feature type="domain" description="Histidine kinase/HSP90-like ATPase" evidence="2">
    <location>
        <begin position="18"/>
        <end position="135"/>
    </location>
</feature>
<dbReference type="SUPFAM" id="SSF55874">
    <property type="entry name" value="ATPase domain of HSP90 chaperone/DNA topoisomerase II/histidine kinase"/>
    <property type="match status" value="1"/>
</dbReference>
<dbReference type="EMBL" id="BAABEP010000050">
    <property type="protein sequence ID" value="GAA3749888.1"/>
    <property type="molecule type" value="Genomic_DNA"/>
</dbReference>
<proteinExistence type="predicted"/>
<dbReference type="Proteomes" id="UP001499884">
    <property type="component" value="Unassembled WGS sequence"/>
</dbReference>
<keyword evidence="4" id="KW-1185">Reference proteome</keyword>
<protein>
    <recommendedName>
        <fullName evidence="2">Histidine kinase/HSP90-like ATPase domain-containing protein</fullName>
    </recommendedName>
</protein>
<keyword evidence="1" id="KW-0418">Kinase</keyword>
<keyword evidence="1" id="KW-0808">Transferase</keyword>
<dbReference type="InterPro" id="IPR003594">
    <property type="entry name" value="HATPase_dom"/>
</dbReference>
<name>A0ABP7FXI4_9ACTN</name>
<evidence type="ECO:0000256" key="1">
    <source>
        <dbReference type="ARBA" id="ARBA00022527"/>
    </source>
</evidence>
<dbReference type="Pfam" id="PF13581">
    <property type="entry name" value="HATPase_c_2"/>
    <property type="match status" value="1"/>
</dbReference>
<organism evidence="3 4">
    <name type="scientific">Streptomyces tremellae</name>
    <dbReference type="NCBI Taxonomy" id="1124239"/>
    <lineage>
        <taxon>Bacteria</taxon>
        <taxon>Bacillati</taxon>
        <taxon>Actinomycetota</taxon>
        <taxon>Actinomycetes</taxon>
        <taxon>Kitasatosporales</taxon>
        <taxon>Streptomycetaceae</taxon>
        <taxon>Streptomyces</taxon>
    </lineage>
</organism>
<comment type="caution">
    <text evidence="3">The sequence shown here is derived from an EMBL/GenBank/DDBJ whole genome shotgun (WGS) entry which is preliminary data.</text>
</comment>